<accession>A0A0M4LY61</accession>
<dbReference type="NCBIfam" id="TIGR00096">
    <property type="entry name" value="16S rRNA (cytidine(1402)-2'-O)-methyltransferase"/>
    <property type="match status" value="1"/>
</dbReference>
<evidence type="ECO:0000313" key="10">
    <source>
        <dbReference type="Proteomes" id="UP000068137"/>
    </source>
</evidence>
<keyword evidence="4 6" id="KW-0808">Transferase</keyword>
<evidence type="ECO:0000256" key="6">
    <source>
        <dbReference type="HAMAP-Rule" id="MF_01877"/>
    </source>
</evidence>
<evidence type="ECO:0000256" key="4">
    <source>
        <dbReference type="ARBA" id="ARBA00022679"/>
    </source>
</evidence>
<dbReference type="GO" id="GO:0005737">
    <property type="term" value="C:cytoplasm"/>
    <property type="evidence" value="ECO:0007669"/>
    <property type="project" value="UniProtKB-SubCell"/>
</dbReference>
<reference evidence="8" key="2">
    <citation type="journal article" date="2016" name="Int. J. Syst. Evol. Microbiol.">
        <title>Lawsonella clevelandensis gen. nov., sp. nov., a new member of the suborder Corynebacterineae isolated from human abscesses.</title>
        <authorList>
            <person name="Bell M.E."/>
            <person name="Bernard K.A."/>
            <person name="Harrington S.M."/>
            <person name="Patel N.B."/>
            <person name="Tucker T.A."/>
            <person name="Metcalfe M.G."/>
            <person name="McQuiston J.R."/>
        </authorList>
    </citation>
    <scope>NUCLEOTIDE SEQUENCE</scope>
    <source>
        <strain evidence="8">X1698</strain>
    </source>
</reference>
<evidence type="ECO:0000256" key="5">
    <source>
        <dbReference type="ARBA" id="ARBA00022691"/>
    </source>
</evidence>
<dbReference type="EC" id="2.1.1.198" evidence="6"/>
<dbReference type="PIRSF" id="PIRSF005917">
    <property type="entry name" value="MTase_YraL"/>
    <property type="match status" value="1"/>
</dbReference>
<dbReference type="EMBL" id="CP012390">
    <property type="protein sequence ID" value="ALE18677.1"/>
    <property type="molecule type" value="Genomic_DNA"/>
</dbReference>
<dbReference type="InterPro" id="IPR008189">
    <property type="entry name" value="rRNA_ssu_MeTfrase_I"/>
</dbReference>
<dbReference type="PROSITE" id="PS01296">
    <property type="entry name" value="RSMI"/>
    <property type="match status" value="1"/>
</dbReference>
<reference evidence="9 11" key="3">
    <citation type="submission" date="2019-04" db="EMBL/GenBank/DDBJ databases">
        <authorList>
            <person name="Seth-Smith MB H."/>
            <person name="Seth-Smith H."/>
        </authorList>
    </citation>
    <scope>NUCLEOTIDE SEQUENCE [LARGE SCALE GENOMIC DNA]</scope>
    <source>
        <strain evidence="9">USB-603019</strain>
    </source>
</reference>
<comment type="catalytic activity">
    <reaction evidence="6">
        <text>cytidine(1402) in 16S rRNA + S-adenosyl-L-methionine = 2'-O-methylcytidine(1402) in 16S rRNA + S-adenosyl-L-homocysteine + H(+)</text>
        <dbReference type="Rhea" id="RHEA:42924"/>
        <dbReference type="Rhea" id="RHEA-COMP:10285"/>
        <dbReference type="Rhea" id="RHEA-COMP:10286"/>
        <dbReference type="ChEBI" id="CHEBI:15378"/>
        <dbReference type="ChEBI" id="CHEBI:57856"/>
        <dbReference type="ChEBI" id="CHEBI:59789"/>
        <dbReference type="ChEBI" id="CHEBI:74495"/>
        <dbReference type="ChEBI" id="CHEBI:82748"/>
        <dbReference type="EC" id="2.1.1.198"/>
    </reaction>
</comment>
<dbReference type="InterPro" id="IPR000878">
    <property type="entry name" value="4pyrrol_Mease"/>
</dbReference>
<protein>
    <recommendedName>
        <fullName evidence="6">Ribosomal RNA small subunit methyltransferase I</fullName>
        <ecNumber evidence="6">2.1.1.198</ecNumber>
    </recommendedName>
    <alternativeName>
        <fullName evidence="6">16S rRNA 2'-O-ribose C1402 methyltransferase</fullName>
    </alternativeName>
    <alternativeName>
        <fullName evidence="6">rRNA (cytidine-2'-O-)-methyltransferase RsmI</fullName>
    </alternativeName>
</protein>
<name>A0A0M4LY61_9ACTN</name>
<dbReference type="AlphaFoldDB" id="A0A0M4LY61"/>
<gene>
    <name evidence="6 9" type="primary">rsmI</name>
    <name evidence="8" type="ORF">AL705_02100</name>
    <name evidence="9" type="ORF">LC603019_00435</name>
</gene>
<evidence type="ECO:0000256" key="2">
    <source>
        <dbReference type="ARBA" id="ARBA00022552"/>
    </source>
</evidence>
<keyword evidence="3 6" id="KW-0489">Methyltransferase</keyword>
<dbReference type="HAMAP" id="MF_01877">
    <property type="entry name" value="16SrRNA_methyltr_I"/>
    <property type="match status" value="1"/>
</dbReference>
<dbReference type="FunFam" id="3.30.950.10:FF:000002">
    <property type="entry name" value="Ribosomal RNA small subunit methyltransferase I"/>
    <property type="match status" value="1"/>
</dbReference>
<dbReference type="Proteomes" id="UP000068137">
    <property type="component" value="Chromosome"/>
</dbReference>
<keyword evidence="2 6" id="KW-0698">rRNA processing</keyword>
<dbReference type="InterPro" id="IPR035996">
    <property type="entry name" value="4pyrrol_Methylase_sf"/>
</dbReference>
<dbReference type="PATRIC" id="fig|1528099.3.peg.432"/>
<comment type="subcellular location">
    <subcellularLocation>
        <location evidence="6">Cytoplasm</location>
    </subcellularLocation>
</comment>
<evidence type="ECO:0000313" key="8">
    <source>
        <dbReference type="EMBL" id="ALE18677.1"/>
    </source>
</evidence>
<comment type="similarity">
    <text evidence="6">Belongs to the methyltransferase superfamily. RsmI family.</text>
</comment>
<comment type="function">
    <text evidence="6">Catalyzes the 2'-O-methylation of the ribose of cytidine 1402 (C1402) in 16S rRNA.</text>
</comment>
<dbReference type="PANTHER" id="PTHR46111">
    <property type="entry name" value="RIBOSOMAL RNA SMALL SUBUNIT METHYLTRANSFERASE I"/>
    <property type="match status" value="1"/>
</dbReference>
<dbReference type="FunFam" id="3.40.1010.10:FF:000007">
    <property type="entry name" value="Ribosomal RNA small subunit methyltransferase I"/>
    <property type="match status" value="1"/>
</dbReference>
<evidence type="ECO:0000313" key="9">
    <source>
        <dbReference type="EMBL" id="VHO00036.1"/>
    </source>
</evidence>
<dbReference type="EMBL" id="LR584267">
    <property type="protein sequence ID" value="VHO00036.1"/>
    <property type="molecule type" value="Genomic_DNA"/>
</dbReference>
<dbReference type="InterPro" id="IPR014777">
    <property type="entry name" value="4pyrrole_Mease_sub1"/>
</dbReference>
<dbReference type="KEGG" id="cbq:AL705_02100"/>
<dbReference type="GeneID" id="84894423"/>
<dbReference type="InterPro" id="IPR018063">
    <property type="entry name" value="SAM_MeTrfase_RsmI_CS"/>
</dbReference>
<dbReference type="Gene3D" id="3.30.950.10">
    <property type="entry name" value="Methyltransferase, Cobalt-precorrin-4 Transmethylase, Domain 2"/>
    <property type="match status" value="1"/>
</dbReference>
<keyword evidence="1 6" id="KW-0963">Cytoplasm</keyword>
<dbReference type="SUPFAM" id="SSF53790">
    <property type="entry name" value="Tetrapyrrole methylase"/>
    <property type="match status" value="1"/>
</dbReference>
<dbReference type="OrthoDB" id="9809084at2"/>
<reference evidence="8 10" key="1">
    <citation type="journal article" date="2015" name="Genome Announc.">
        <title>Complete Genome Sequences for Two Strains of a Novel Fastidious, Partially Acid-Fast, Gram-Positive Corynebacterineae Bacterium, Derived from Human Clinical Samples.</title>
        <authorList>
            <person name="Nicholson A.C."/>
            <person name="Bell M."/>
            <person name="Humrighouse B.W."/>
            <person name="McQuiston J.R."/>
        </authorList>
    </citation>
    <scope>NUCLEOTIDE SEQUENCE [LARGE SCALE GENOMIC DNA]</scope>
    <source>
        <strain evidence="8 10">X1698</strain>
    </source>
</reference>
<proteinExistence type="inferred from homology"/>
<evidence type="ECO:0000259" key="7">
    <source>
        <dbReference type="Pfam" id="PF00590"/>
    </source>
</evidence>
<dbReference type="Gene3D" id="3.40.1010.10">
    <property type="entry name" value="Cobalt-precorrin-4 Transmethylase, Domain 1"/>
    <property type="match status" value="1"/>
</dbReference>
<sequence>MTTPPSENTFSPVAPTGTLILGATPLGNLGDATPRLRAALATADVVAAEDTRRTYQLARDLDVTISGRVLSHYDHNERDRAPQLIEFLQQGLTVLVVSDAGMPTVSDPGYRVVSLAVAEGIPVTCLPGASAPLTALALSGIGTDRFAFDGFLPRKAGPQRAWWESLKTEPRTVIFFESPHRLADTLALGAEVLGDRPAAVCRELTKTYEECRRGTLMELADWARAGVRGEITVVVAPGSPAGDDTSNATLIRQVEELVAEGIRLNDACGAVAKSHGRRKRDLYQAVVAAREEA</sequence>
<dbReference type="Pfam" id="PF00590">
    <property type="entry name" value="TP_methylase"/>
    <property type="match status" value="1"/>
</dbReference>
<dbReference type="InterPro" id="IPR014776">
    <property type="entry name" value="4pyrrole_Mease_sub2"/>
</dbReference>
<feature type="domain" description="Tetrapyrrole methylase" evidence="7">
    <location>
        <begin position="24"/>
        <end position="220"/>
    </location>
</feature>
<organism evidence="8 10">
    <name type="scientific">Lawsonella clevelandensis</name>
    <dbReference type="NCBI Taxonomy" id="1528099"/>
    <lineage>
        <taxon>Bacteria</taxon>
        <taxon>Bacillati</taxon>
        <taxon>Actinomycetota</taxon>
        <taxon>Actinomycetes</taxon>
        <taxon>Mycobacteriales</taxon>
        <taxon>Lawsonellaceae</taxon>
        <taxon>Lawsonella</taxon>
    </lineage>
</organism>
<dbReference type="CDD" id="cd11648">
    <property type="entry name" value="RsmI"/>
    <property type="match status" value="1"/>
</dbReference>
<keyword evidence="11" id="KW-1185">Reference proteome</keyword>
<dbReference type="Proteomes" id="UP000324288">
    <property type="component" value="Chromosome"/>
</dbReference>
<dbReference type="PANTHER" id="PTHR46111:SF1">
    <property type="entry name" value="RIBOSOMAL RNA SMALL SUBUNIT METHYLTRANSFERASE I"/>
    <property type="match status" value="1"/>
</dbReference>
<evidence type="ECO:0000256" key="1">
    <source>
        <dbReference type="ARBA" id="ARBA00022490"/>
    </source>
</evidence>
<dbReference type="STRING" id="1528099.AL705_02100"/>
<keyword evidence="5 6" id="KW-0949">S-adenosyl-L-methionine</keyword>
<dbReference type="GO" id="GO:0070677">
    <property type="term" value="F:rRNA (cytosine-2'-O-)-methyltransferase activity"/>
    <property type="evidence" value="ECO:0007669"/>
    <property type="project" value="UniProtKB-UniRule"/>
</dbReference>
<dbReference type="RefSeq" id="WP_053961607.1">
    <property type="nucleotide sequence ID" value="NZ_CAJPTR010000001.1"/>
</dbReference>
<evidence type="ECO:0000256" key="3">
    <source>
        <dbReference type="ARBA" id="ARBA00022603"/>
    </source>
</evidence>
<evidence type="ECO:0000313" key="11">
    <source>
        <dbReference type="Proteomes" id="UP000324288"/>
    </source>
</evidence>